<sequence>MDDRPAYLRGKGRGLPNSHTSNNPNYPNNHNTNWPTNPNQPSINNSCAGRGKQYHRNSKPANSTLTIATKINTNIDMSAKSGNIKKPIPNSTFSDVSSPNNNNKCESIDSNNNDNNCNNNNNNIEVFNAAMARHKKAAEKHLNLKSSLLSDDDDDDEDDYNEIKKRDAVFNNMLGTLNKGSSDLISRTDLGRTGDCINETLKSKANICLICIETVKKVDPIWNCSGCYTMFHIQCIQMWIRDGAYQTSSSAAATAAVATAAAAATAVTSSLSSTLFHNKDHPWFCPKCRCSYSQLEFPSVYFCFCGKADNPSFDVWLVPHSCGQVCRRKLKPECGHVCLLLCHPGPCPPCPQTVRTRCYCGKADPQLRRCGLSSMWSCGDLCGRQLSCGYHKCPNVCHKGSCQECTKQSLHKCQCGREELVVPCSSRVWQCQQVCEKSLSCGHHDCSLVCHSGPCPPCPKSGSRSCPCGKTKFDLPCTDDAPTCLETCGKVLECGTHTCVERCHQGPCGMCRELVKKRCRCGKKEKVVHCHKEYQCDTKCTNMKNCAVHQCKRKCCDGACPPCTAICGKMLACRQHKCNSTCHRGQCYPCCLMETLQCNCGATKKSVPCGAARHTKPPRCRQFCKTPPDCHHPSRLPHPCHFGQCPRCTQTCSKLLSCSHCCPAVCHSAVEVKNKDSQQLSIAGPWEINLIKDKIEVVSRECPPCLVPVSVTCFGGHETIMVQCCDVRQSSCHRPCSRLLPCTNHSCTISCHVVVGGEIREGDGVLLAGSNCETCDKPCAKLRHADCTHVCPLPCHSSDCPPCTQMVRMRCHCQMMVKHVPCHQWCIAGDLGGSCGENCGDRSGGVVSERNALKSCGSRCPKMLPCTHQCKSICHPGNCPPDSDCLEKVKVRCSCGRRKVEFECRELQRGGAKVDCNQSCQAEKERIKKENEEEDRRRAKLEAEKYKEEIERFDKRLKGEGQKRKRRNLSAKEDEERSFFSKFQKYILLSGLVVVFAVCFYWLTFQ</sequence>
<dbReference type="EnsemblMetazoa" id="HelroT97768">
    <property type="protein sequence ID" value="HelroP97768"/>
    <property type="gene ID" value="HelroG97768"/>
</dbReference>
<feature type="transmembrane region" description="Helical" evidence="8">
    <location>
        <begin position="986"/>
        <end position="1005"/>
    </location>
</feature>
<dbReference type="CDD" id="cd16697">
    <property type="entry name" value="RING-CH-C4HC3_NFXL1"/>
    <property type="match status" value="1"/>
</dbReference>
<feature type="domain" description="NF-X1-type" evidence="9">
    <location>
        <begin position="787"/>
        <end position="805"/>
    </location>
</feature>
<dbReference type="CDD" id="cd06008">
    <property type="entry name" value="NF-X1-zinc-finger"/>
    <property type="match status" value="6"/>
</dbReference>
<dbReference type="FunCoup" id="T1G9I9">
    <property type="interactions" value="1843"/>
</dbReference>
<dbReference type="Proteomes" id="UP000015101">
    <property type="component" value="Unassembled WGS sequence"/>
</dbReference>
<keyword evidence="2" id="KW-0479">Metal-binding</keyword>
<dbReference type="OMA" id="HYLCFCG"/>
<dbReference type="InterPro" id="IPR034078">
    <property type="entry name" value="NFX1_fam"/>
</dbReference>
<dbReference type="GO" id="GO:0000977">
    <property type="term" value="F:RNA polymerase II transcription regulatory region sequence-specific DNA binding"/>
    <property type="evidence" value="ECO:0000318"/>
    <property type="project" value="GO_Central"/>
</dbReference>
<evidence type="ECO:0000313" key="11">
    <source>
        <dbReference type="EnsemblMetazoa" id="HelroP97768"/>
    </source>
</evidence>
<feature type="compositionally biased region" description="Low complexity" evidence="7">
    <location>
        <begin position="108"/>
        <end position="117"/>
    </location>
</feature>
<evidence type="ECO:0000259" key="9">
    <source>
        <dbReference type="SMART" id="SM00438"/>
    </source>
</evidence>
<keyword evidence="8" id="KW-0472">Membrane</keyword>
<proteinExistence type="inferred from homology"/>
<dbReference type="PANTHER" id="PTHR12360:SF1">
    <property type="entry name" value="NF-X1-TYPE ZINC FINGER PROTEIN NFXL1"/>
    <property type="match status" value="1"/>
</dbReference>
<feature type="domain" description="NF-X1-type" evidence="9">
    <location>
        <begin position="866"/>
        <end position="887"/>
    </location>
</feature>
<feature type="coiled-coil region" evidence="6">
    <location>
        <begin position="917"/>
        <end position="963"/>
    </location>
</feature>
<evidence type="ECO:0000256" key="2">
    <source>
        <dbReference type="ARBA" id="ARBA00022723"/>
    </source>
</evidence>
<keyword evidence="8" id="KW-0812">Transmembrane</keyword>
<dbReference type="AlphaFoldDB" id="T1G9I9"/>
<dbReference type="EMBL" id="KB096023">
    <property type="protein sequence ID" value="ESO08824.1"/>
    <property type="molecule type" value="Genomic_DNA"/>
</dbReference>
<evidence type="ECO:0000313" key="10">
    <source>
        <dbReference type="EMBL" id="ESO08824.1"/>
    </source>
</evidence>
<reference evidence="12" key="1">
    <citation type="submission" date="2012-12" db="EMBL/GenBank/DDBJ databases">
        <authorList>
            <person name="Hellsten U."/>
            <person name="Grimwood J."/>
            <person name="Chapman J.A."/>
            <person name="Shapiro H."/>
            <person name="Aerts A."/>
            <person name="Otillar R.P."/>
            <person name="Terry A.Y."/>
            <person name="Boore J.L."/>
            <person name="Simakov O."/>
            <person name="Marletaz F."/>
            <person name="Cho S.-J."/>
            <person name="Edsinger-Gonzales E."/>
            <person name="Havlak P."/>
            <person name="Kuo D.-H."/>
            <person name="Larsson T."/>
            <person name="Lv J."/>
            <person name="Arendt D."/>
            <person name="Savage R."/>
            <person name="Osoegawa K."/>
            <person name="de Jong P."/>
            <person name="Lindberg D.R."/>
            <person name="Seaver E.C."/>
            <person name="Weisblat D.A."/>
            <person name="Putnam N.H."/>
            <person name="Grigoriev I.V."/>
            <person name="Rokhsar D.S."/>
        </authorList>
    </citation>
    <scope>NUCLEOTIDE SEQUENCE</scope>
</reference>
<evidence type="ECO:0000313" key="12">
    <source>
        <dbReference type="Proteomes" id="UP000015101"/>
    </source>
</evidence>
<dbReference type="OrthoDB" id="536399at2759"/>
<dbReference type="HOGENOM" id="CLU_014224_0_0_1"/>
<keyword evidence="5" id="KW-0862">Zinc</keyword>
<dbReference type="Pfam" id="PF01422">
    <property type="entry name" value="zf-NF-X1"/>
    <property type="match status" value="9"/>
</dbReference>
<feature type="domain" description="NF-X1-type" evidence="9">
    <location>
        <begin position="630"/>
        <end position="650"/>
    </location>
</feature>
<gene>
    <name evidence="11" type="primary">20217736</name>
    <name evidence="10" type="ORF">HELRODRAFT_97768</name>
</gene>
<dbReference type="STRING" id="6412.T1G9I9"/>
<feature type="domain" description="NF-X1-type" evidence="9">
    <location>
        <begin position="388"/>
        <end position="407"/>
    </location>
</feature>
<dbReference type="EMBL" id="AMQM01003076">
    <property type="status" value="NOT_ANNOTATED_CDS"/>
    <property type="molecule type" value="Genomic_DNA"/>
</dbReference>
<feature type="domain" description="NF-X1-type" evidence="9">
    <location>
        <begin position="573"/>
        <end position="592"/>
    </location>
</feature>
<dbReference type="PANTHER" id="PTHR12360">
    <property type="entry name" value="NUCLEAR TRANSCRIPTION FACTOR, X-BOX BINDING 1 NFX1"/>
    <property type="match status" value="1"/>
</dbReference>
<evidence type="ECO:0000256" key="6">
    <source>
        <dbReference type="SAM" id="Coils"/>
    </source>
</evidence>
<reference evidence="10 12" key="2">
    <citation type="journal article" date="2013" name="Nature">
        <title>Insights into bilaterian evolution from three spiralian genomes.</title>
        <authorList>
            <person name="Simakov O."/>
            <person name="Marletaz F."/>
            <person name="Cho S.J."/>
            <person name="Edsinger-Gonzales E."/>
            <person name="Havlak P."/>
            <person name="Hellsten U."/>
            <person name="Kuo D.H."/>
            <person name="Larsson T."/>
            <person name="Lv J."/>
            <person name="Arendt D."/>
            <person name="Savage R."/>
            <person name="Osoegawa K."/>
            <person name="de Jong P."/>
            <person name="Grimwood J."/>
            <person name="Chapman J.A."/>
            <person name="Shapiro H."/>
            <person name="Aerts A."/>
            <person name="Otillar R.P."/>
            <person name="Terry A.Y."/>
            <person name="Boore J.L."/>
            <person name="Grigoriev I.V."/>
            <person name="Lindberg D.R."/>
            <person name="Seaver E.C."/>
            <person name="Weisblat D.A."/>
            <person name="Putnam N.H."/>
            <person name="Rokhsar D.S."/>
        </authorList>
    </citation>
    <scope>NUCLEOTIDE SEQUENCE</scope>
</reference>
<feature type="domain" description="NF-X1-type" evidence="9">
    <location>
        <begin position="441"/>
        <end position="460"/>
    </location>
</feature>
<evidence type="ECO:0000256" key="3">
    <source>
        <dbReference type="ARBA" id="ARBA00022737"/>
    </source>
</evidence>
<keyword evidence="4" id="KW-0863">Zinc-finger</keyword>
<dbReference type="RefSeq" id="XP_009012846.1">
    <property type="nucleotide sequence ID" value="XM_009014598.1"/>
</dbReference>
<keyword evidence="8" id="KW-1133">Transmembrane helix</keyword>
<feature type="domain" description="NF-X1-type" evidence="9">
    <location>
        <begin position="494"/>
        <end position="513"/>
    </location>
</feature>
<accession>T1G9I9</accession>
<evidence type="ECO:0000256" key="8">
    <source>
        <dbReference type="SAM" id="Phobius"/>
    </source>
</evidence>
<organism evidence="11 12">
    <name type="scientific">Helobdella robusta</name>
    <name type="common">Californian leech</name>
    <dbReference type="NCBI Taxonomy" id="6412"/>
    <lineage>
        <taxon>Eukaryota</taxon>
        <taxon>Metazoa</taxon>
        <taxon>Spiralia</taxon>
        <taxon>Lophotrochozoa</taxon>
        <taxon>Annelida</taxon>
        <taxon>Clitellata</taxon>
        <taxon>Hirudinea</taxon>
        <taxon>Rhynchobdellida</taxon>
        <taxon>Glossiphoniidae</taxon>
        <taxon>Helobdella</taxon>
    </lineage>
</organism>
<feature type="region of interest" description="Disordered" evidence="7">
    <location>
        <begin position="78"/>
        <end position="117"/>
    </location>
</feature>
<evidence type="ECO:0000256" key="1">
    <source>
        <dbReference type="ARBA" id="ARBA00007269"/>
    </source>
</evidence>
<feature type="compositionally biased region" description="Polar residues" evidence="7">
    <location>
        <begin position="89"/>
        <end position="104"/>
    </location>
</feature>
<feature type="compositionally biased region" description="Low complexity" evidence="7">
    <location>
        <begin position="16"/>
        <end position="40"/>
    </location>
</feature>
<keyword evidence="3" id="KW-0677">Repeat</keyword>
<feature type="domain" description="NF-X1-type" evidence="9">
    <location>
        <begin position="334"/>
        <end position="352"/>
    </location>
</feature>
<dbReference type="CTD" id="20217736"/>
<dbReference type="GeneID" id="20217736"/>
<keyword evidence="6" id="KW-0175">Coiled coil</keyword>
<dbReference type="InParanoid" id="T1G9I9"/>
<dbReference type="KEGG" id="hro:HELRODRAFT_97768"/>
<protein>
    <recommendedName>
        <fullName evidence="9">NF-X1-type domain-containing protein</fullName>
    </recommendedName>
</protein>
<dbReference type="InterPro" id="IPR000967">
    <property type="entry name" value="Znf_NFX1"/>
</dbReference>
<comment type="similarity">
    <text evidence="1">Belongs to the NFX1 family.</text>
</comment>
<evidence type="ECO:0000256" key="7">
    <source>
        <dbReference type="SAM" id="MobiDB-lite"/>
    </source>
</evidence>
<dbReference type="GO" id="GO:0000981">
    <property type="term" value="F:DNA-binding transcription factor activity, RNA polymerase II-specific"/>
    <property type="evidence" value="ECO:0000318"/>
    <property type="project" value="GO_Central"/>
</dbReference>
<feature type="domain" description="NF-X1-type" evidence="9">
    <location>
        <begin position="546"/>
        <end position="565"/>
    </location>
</feature>
<evidence type="ECO:0000256" key="5">
    <source>
        <dbReference type="ARBA" id="ARBA00022833"/>
    </source>
</evidence>
<feature type="region of interest" description="Disordered" evidence="7">
    <location>
        <begin position="1"/>
        <end position="40"/>
    </location>
</feature>
<dbReference type="SMART" id="SM00438">
    <property type="entry name" value="ZnF_NFX"/>
    <property type="match status" value="9"/>
</dbReference>
<dbReference type="GO" id="GO:0006355">
    <property type="term" value="P:regulation of DNA-templated transcription"/>
    <property type="evidence" value="ECO:0000318"/>
    <property type="project" value="GO_Central"/>
</dbReference>
<dbReference type="GO" id="GO:0005634">
    <property type="term" value="C:nucleus"/>
    <property type="evidence" value="ECO:0000318"/>
    <property type="project" value="GO_Central"/>
</dbReference>
<dbReference type="GO" id="GO:0008270">
    <property type="term" value="F:zinc ion binding"/>
    <property type="evidence" value="ECO:0007669"/>
    <property type="project" value="UniProtKB-KW"/>
</dbReference>
<keyword evidence="12" id="KW-1185">Reference proteome</keyword>
<name>T1G9I9_HELRO</name>
<reference evidence="11" key="3">
    <citation type="submission" date="2015-06" db="UniProtKB">
        <authorList>
            <consortium name="EnsemblMetazoa"/>
        </authorList>
    </citation>
    <scope>IDENTIFICATION</scope>
</reference>
<evidence type="ECO:0000256" key="4">
    <source>
        <dbReference type="ARBA" id="ARBA00022771"/>
    </source>
</evidence>
<dbReference type="eggNOG" id="KOG1952">
    <property type="taxonomic scope" value="Eukaryota"/>
</dbReference>